<comment type="caution">
    <text evidence="1">The sequence shown here is derived from an EMBL/GenBank/DDBJ whole genome shotgun (WGS) entry which is preliminary data.</text>
</comment>
<evidence type="ECO:0000313" key="2">
    <source>
        <dbReference type="Proteomes" id="UP001172102"/>
    </source>
</evidence>
<name>A0AA40ARD4_9PEZI</name>
<accession>A0AA40ARD4</accession>
<proteinExistence type="predicted"/>
<gene>
    <name evidence="1" type="ORF">B0H67DRAFT_196284</name>
</gene>
<reference evidence="1" key="1">
    <citation type="submission" date="2023-06" db="EMBL/GenBank/DDBJ databases">
        <title>Genome-scale phylogeny and comparative genomics of the fungal order Sordariales.</title>
        <authorList>
            <consortium name="Lawrence Berkeley National Laboratory"/>
            <person name="Hensen N."/>
            <person name="Bonometti L."/>
            <person name="Westerberg I."/>
            <person name="Brannstrom I.O."/>
            <person name="Guillou S."/>
            <person name="Cros-Aarteil S."/>
            <person name="Calhoun S."/>
            <person name="Haridas S."/>
            <person name="Kuo A."/>
            <person name="Mondo S."/>
            <person name="Pangilinan J."/>
            <person name="Riley R."/>
            <person name="Labutti K."/>
            <person name="Andreopoulos B."/>
            <person name="Lipzen A."/>
            <person name="Chen C."/>
            <person name="Yanf M."/>
            <person name="Daum C."/>
            <person name="Ng V."/>
            <person name="Clum A."/>
            <person name="Steindorff A."/>
            <person name="Ohm R."/>
            <person name="Martin F."/>
            <person name="Silar P."/>
            <person name="Natvig D."/>
            <person name="Lalanne C."/>
            <person name="Gautier V."/>
            <person name="Ament-Velasquez S.L."/>
            <person name="Kruys A."/>
            <person name="Hutchinson M.I."/>
            <person name="Powell A.J."/>
            <person name="Barry K."/>
            <person name="Miller A.N."/>
            <person name="Grigoriev I.V."/>
            <person name="Debuchy R."/>
            <person name="Gladieux P."/>
            <person name="Thoren M.H."/>
            <person name="Johannesson H."/>
        </authorList>
    </citation>
    <scope>NUCLEOTIDE SEQUENCE</scope>
    <source>
        <strain evidence="1">SMH4607-1</strain>
    </source>
</reference>
<organism evidence="1 2">
    <name type="scientific">Lasiosphaeris hirsuta</name>
    <dbReference type="NCBI Taxonomy" id="260670"/>
    <lineage>
        <taxon>Eukaryota</taxon>
        <taxon>Fungi</taxon>
        <taxon>Dikarya</taxon>
        <taxon>Ascomycota</taxon>
        <taxon>Pezizomycotina</taxon>
        <taxon>Sordariomycetes</taxon>
        <taxon>Sordariomycetidae</taxon>
        <taxon>Sordariales</taxon>
        <taxon>Lasiosphaeriaceae</taxon>
        <taxon>Lasiosphaeris</taxon>
    </lineage>
</organism>
<dbReference type="Proteomes" id="UP001172102">
    <property type="component" value="Unassembled WGS sequence"/>
</dbReference>
<dbReference type="AlphaFoldDB" id="A0AA40ARD4"/>
<sequence length="194" mass="22634">MLSDWKVRKRYEKAGRKEKAANSKIHPKGSSELRNGKRCCAQIFAPEATRSTWYEVDNLAPMRPFVLCPFYPCPAESGDVDAFAAERNRHLSVRALLVDPFAVVHAYSGLLPMREMVLPPWTWQAPLSRMLAWLQPYEKGGKEKEGEEAWEGGMWCFLRLWRMSGRGMRRDRILWWKGFCCLWEGRRLLLKVGW</sequence>
<dbReference type="EMBL" id="JAUKUA010000003">
    <property type="protein sequence ID" value="KAK0720600.1"/>
    <property type="molecule type" value="Genomic_DNA"/>
</dbReference>
<protein>
    <submittedName>
        <fullName evidence="1">Uncharacterized protein</fullName>
    </submittedName>
</protein>
<evidence type="ECO:0000313" key="1">
    <source>
        <dbReference type="EMBL" id="KAK0720600.1"/>
    </source>
</evidence>
<keyword evidence="2" id="KW-1185">Reference proteome</keyword>